<sequence length="436" mass="46824">MTGPGTFAELNSAGNQKNWFEKAAGQGSSWIGAAQDLADATSPPEIGIATVSARAELLQTLASPCKALADNGLGFLVSMVMAFPVYLAERAIGDPEQMRATGEGWAKVGGWLDQVAEAERRRAAATEEIWQGQAATAFRAQMTDFADAVKALADDVRELKDILDTIADLFDMFVEFAIEAITELVIGLIVQWLAALAASWATCGTSVSASMAMTSARIGKTASSVAKEVSSLQRKLGSELARLEGLLTKLRGQSGIRQVLTQMERKRNGGFFGKQLVNAVDKQSHVGRIFSRAEMVMPEKQFQELTEEAFAPLRHKLPAELRDKPLKELQDMPKVWEHLPGSRASTTANRFLRETTGSTALAANISERILTSMVGGSTNVWKAGMNAGIAVGTDVVIEKGAEAVYDKATDPVAPKEQRRADQVRGFSTDPLHGGNA</sequence>
<organism evidence="2 3">
    <name type="scientific">Allokutzneria oryzae</name>
    <dbReference type="NCBI Taxonomy" id="1378989"/>
    <lineage>
        <taxon>Bacteria</taxon>
        <taxon>Bacillati</taxon>
        <taxon>Actinomycetota</taxon>
        <taxon>Actinomycetes</taxon>
        <taxon>Pseudonocardiales</taxon>
        <taxon>Pseudonocardiaceae</taxon>
        <taxon>Allokutzneria</taxon>
    </lineage>
</organism>
<accession>A0ABV5ZY21</accession>
<protein>
    <submittedName>
        <fullName evidence="2">WXG100 family type VII secretion target</fullName>
    </submittedName>
</protein>
<feature type="compositionally biased region" description="Basic and acidic residues" evidence="1">
    <location>
        <begin position="406"/>
        <end position="422"/>
    </location>
</feature>
<dbReference type="SUPFAM" id="SSF140453">
    <property type="entry name" value="EsxAB dimer-like"/>
    <property type="match status" value="1"/>
</dbReference>
<keyword evidence="3" id="KW-1185">Reference proteome</keyword>
<reference evidence="2 3" key="1">
    <citation type="submission" date="2024-09" db="EMBL/GenBank/DDBJ databases">
        <authorList>
            <person name="Sun Q."/>
            <person name="Mori K."/>
        </authorList>
    </citation>
    <scope>NUCLEOTIDE SEQUENCE [LARGE SCALE GENOMIC DNA]</scope>
    <source>
        <strain evidence="2 3">TBRC 7907</strain>
    </source>
</reference>
<evidence type="ECO:0000313" key="3">
    <source>
        <dbReference type="Proteomes" id="UP001589693"/>
    </source>
</evidence>
<evidence type="ECO:0000256" key="1">
    <source>
        <dbReference type="SAM" id="MobiDB-lite"/>
    </source>
</evidence>
<feature type="region of interest" description="Disordered" evidence="1">
    <location>
        <begin position="406"/>
        <end position="436"/>
    </location>
</feature>
<dbReference type="Gene3D" id="1.10.287.1060">
    <property type="entry name" value="ESAT-6-like"/>
    <property type="match status" value="1"/>
</dbReference>
<proteinExistence type="predicted"/>
<dbReference type="InterPro" id="IPR036689">
    <property type="entry name" value="ESAT-6-like_sf"/>
</dbReference>
<dbReference type="Proteomes" id="UP001589693">
    <property type="component" value="Unassembled WGS sequence"/>
</dbReference>
<evidence type="ECO:0000313" key="2">
    <source>
        <dbReference type="EMBL" id="MFB9905098.1"/>
    </source>
</evidence>
<gene>
    <name evidence="2" type="ORF">ACFFQA_14260</name>
</gene>
<name>A0ABV5ZY21_9PSEU</name>
<comment type="caution">
    <text evidence="2">The sequence shown here is derived from an EMBL/GenBank/DDBJ whole genome shotgun (WGS) entry which is preliminary data.</text>
</comment>
<dbReference type="RefSeq" id="WP_377852381.1">
    <property type="nucleotide sequence ID" value="NZ_JBHLZU010000011.1"/>
</dbReference>
<dbReference type="EMBL" id="JBHLZU010000011">
    <property type="protein sequence ID" value="MFB9905098.1"/>
    <property type="molecule type" value="Genomic_DNA"/>
</dbReference>